<reference evidence="1" key="1">
    <citation type="journal article" date="2014" name="Int. J. Syst. Evol. Microbiol.">
        <title>Complete genome sequence of Corynebacterium casei LMG S-19264T (=DSM 44701T), isolated from a smear-ripened cheese.</title>
        <authorList>
            <consortium name="US DOE Joint Genome Institute (JGI-PGF)"/>
            <person name="Walter F."/>
            <person name="Albersmeier A."/>
            <person name="Kalinowski J."/>
            <person name="Ruckert C."/>
        </authorList>
    </citation>
    <scope>NUCLEOTIDE SEQUENCE</scope>
    <source>
        <strain evidence="1">JCM 4637</strain>
    </source>
</reference>
<proteinExistence type="predicted"/>
<protein>
    <submittedName>
        <fullName evidence="1">Uncharacterized protein</fullName>
    </submittedName>
</protein>
<organism evidence="1 2">
    <name type="scientific">Streptomyces finlayi</name>
    <dbReference type="NCBI Taxonomy" id="67296"/>
    <lineage>
        <taxon>Bacteria</taxon>
        <taxon>Bacillati</taxon>
        <taxon>Actinomycetota</taxon>
        <taxon>Actinomycetes</taxon>
        <taxon>Kitasatosporales</taxon>
        <taxon>Streptomycetaceae</taxon>
        <taxon>Streptomyces</taxon>
    </lineage>
</organism>
<gene>
    <name evidence="1" type="ORF">GCM10010334_03230</name>
</gene>
<comment type="caution">
    <text evidence="1">The sequence shown here is derived from an EMBL/GenBank/DDBJ whole genome shotgun (WGS) entry which is preliminary data.</text>
</comment>
<dbReference type="RefSeq" id="WP_189820839.1">
    <property type="nucleotide sequence ID" value="NZ_BMVC01000001.1"/>
</dbReference>
<dbReference type="AlphaFoldDB" id="A0A918WSE2"/>
<reference evidence="1" key="2">
    <citation type="submission" date="2020-09" db="EMBL/GenBank/DDBJ databases">
        <authorList>
            <person name="Sun Q."/>
            <person name="Ohkuma M."/>
        </authorList>
    </citation>
    <scope>NUCLEOTIDE SEQUENCE</scope>
    <source>
        <strain evidence="1">JCM 4637</strain>
    </source>
</reference>
<dbReference type="Proteomes" id="UP000638353">
    <property type="component" value="Unassembled WGS sequence"/>
</dbReference>
<dbReference type="EMBL" id="BMVC01000001">
    <property type="protein sequence ID" value="GHC78215.1"/>
    <property type="molecule type" value="Genomic_DNA"/>
</dbReference>
<name>A0A918WSE2_9ACTN</name>
<evidence type="ECO:0000313" key="2">
    <source>
        <dbReference type="Proteomes" id="UP000638353"/>
    </source>
</evidence>
<sequence>MPTAIAVTSADLVLPPTDRQTPTAAVLQPPGSQSLDAALAETNVLLERHGYLVALYPSSLPPAHEHRLHTVRSVLETDRIALLKLDLPPLGIAVLTRQLRQLSVCDFSAGVVASAARLLSHYVYAGALLNSVTKLDRIPVTLKSHAKSWMPGTQFAVLANPEPQLIKVGGEEKLAGPEFATQLAVGAGQLSSTWVTETLAPAWQVQGVQEVGLPAASAGWWGTPKTVEFAAFLPDVSVLYQLVSSVRIEQCHWCGIQLIGDRCGFCSAPVASAEPHAALSRGST</sequence>
<accession>A0A918WSE2</accession>
<evidence type="ECO:0000313" key="1">
    <source>
        <dbReference type="EMBL" id="GHC78215.1"/>
    </source>
</evidence>